<organism evidence="2 3">
    <name type="scientific">Polytolypa hystricis (strain UAMH7299)</name>
    <dbReference type="NCBI Taxonomy" id="1447883"/>
    <lineage>
        <taxon>Eukaryota</taxon>
        <taxon>Fungi</taxon>
        <taxon>Dikarya</taxon>
        <taxon>Ascomycota</taxon>
        <taxon>Pezizomycotina</taxon>
        <taxon>Eurotiomycetes</taxon>
        <taxon>Eurotiomycetidae</taxon>
        <taxon>Onygenales</taxon>
        <taxon>Onygenales incertae sedis</taxon>
        <taxon>Polytolypa</taxon>
    </lineage>
</organism>
<dbReference type="STRING" id="1447883.A0A2B7XHJ9"/>
<name>A0A2B7XHJ9_POLH7</name>
<dbReference type="EMBL" id="PDNA01000162">
    <property type="protein sequence ID" value="PGH08127.1"/>
    <property type="molecule type" value="Genomic_DNA"/>
</dbReference>
<comment type="caution">
    <text evidence="2">The sequence shown here is derived from an EMBL/GenBank/DDBJ whole genome shotgun (WGS) entry which is preliminary data.</text>
</comment>
<reference evidence="2 3" key="1">
    <citation type="submission" date="2017-10" db="EMBL/GenBank/DDBJ databases">
        <title>Comparative genomics in systemic dimorphic fungi from Ajellomycetaceae.</title>
        <authorList>
            <person name="Munoz J.F."/>
            <person name="Mcewen J.G."/>
            <person name="Clay O.K."/>
            <person name="Cuomo C.A."/>
        </authorList>
    </citation>
    <scope>NUCLEOTIDE SEQUENCE [LARGE SCALE GENOMIC DNA]</scope>
    <source>
        <strain evidence="2 3">UAMH7299</strain>
    </source>
</reference>
<dbReference type="Proteomes" id="UP000224634">
    <property type="component" value="Unassembled WGS sequence"/>
</dbReference>
<evidence type="ECO:0000313" key="3">
    <source>
        <dbReference type="Proteomes" id="UP000224634"/>
    </source>
</evidence>
<sequence length="240" mass="27733">MADIDMAETQFSETQFSVDIELTESQSPLGEEDWLQSLPQFVTPTPARMNNPPAVQPPQINFTGRNSSGRPAGQLWISDEEQLELVHWCVGNQQLYCEGLRQQFWNELKAYFLETYNRELKNPDWVLTCLAKIHWQKQAQLLRDSGKAESETDLDQALDQWVQILDDICENRRRAREEAAASEESDWTIARRMQDNMMEHMRNKRRLGDPSPDPEFSKSPIPQFPDPLTTVFSPADSHIP</sequence>
<feature type="region of interest" description="Disordered" evidence="1">
    <location>
        <begin position="201"/>
        <end position="240"/>
    </location>
</feature>
<evidence type="ECO:0000256" key="1">
    <source>
        <dbReference type="SAM" id="MobiDB-lite"/>
    </source>
</evidence>
<proteinExistence type="predicted"/>
<evidence type="ECO:0000313" key="2">
    <source>
        <dbReference type="EMBL" id="PGH08127.1"/>
    </source>
</evidence>
<dbReference type="OrthoDB" id="5431011at2759"/>
<accession>A0A2B7XHJ9</accession>
<dbReference type="AlphaFoldDB" id="A0A2B7XHJ9"/>
<gene>
    <name evidence="2" type="ORF">AJ80_07921</name>
</gene>
<protein>
    <submittedName>
        <fullName evidence="2">Uncharacterized protein</fullName>
    </submittedName>
</protein>
<keyword evidence="3" id="KW-1185">Reference proteome</keyword>